<feature type="disulfide bond" evidence="5">
    <location>
        <begin position="4075"/>
        <end position="4090"/>
    </location>
</feature>
<feature type="disulfide bond" evidence="5">
    <location>
        <begin position="4268"/>
        <end position="4286"/>
    </location>
</feature>
<evidence type="ECO:0000256" key="4">
    <source>
        <dbReference type="PROSITE-ProRule" id="PRU00076"/>
    </source>
</evidence>
<dbReference type="SUPFAM" id="SSF57424">
    <property type="entry name" value="LDL receptor-like module"/>
    <property type="match status" value="12"/>
</dbReference>
<feature type="disulfide bond" evidence="5">
    <location>
        <begin position="351"/>
        <end position="366"/>
    </location>
</feature>
<dbReference type="OrthoDB" id="412155at2759"/>
<feature type="disulfide bond" evidence="5">
    <location>
        <begin position="2006"/>
        <end position="2021"/>
    </location>
</feature>
<dbReference type="InterPro" id="IPR000998">
    <property type="entry name" value="MAM_dom"/>
</dbReference>
<feature type="disulfide bond" evidence="5">
    <location>
        <begin position="2189"/>
        <end position="2201"/>
    </location>
</feature>
<feature type="domain" description="MAM" evidence="9">
    <location>
        <begin position="4745"/>
        <end position="4907"/>
    </location>
</feature>
<feature type="disulfide bond" evidence="5">
    <location>
        <begin position="4506"/>
        <end position="4521"/>
    </location>
</feature>
<dbReference type="Gene3D" id="2.10.25.10">
    <property type="entry name" value="Laminin"/>
    <property type="match status" value="1"/>
</dbReference>
<evidence type="ECO:0000256" key="1">
    <source>
        <dbReference type="ARBA" id="ARBA00022737"/>
    </source>
</evidence>
<feature type="compositionally biased region" description="Polar residues" evidence="6">
    <location>
        <begin position="4931"/>
        <end position="4955"/>
    </location>
</feature>
<feature type="domain" description="MAM" evidence="9">
    <location>
        <begin position="971"/>
        <end position="1138"/>
    </location>
</feature>
<evidence type="ECO:0000256" key="3">
    <source>
        <dbReference type="ARBA" id="ARBA00023180"/>
    </source>
</evidence>
<organism evidence="10 11">
    <name type="scientific">Brachionus calyciflorus</name>
    <dbReference type="NCBI Taxonomy" id="104777"/>
    <lineage>
        <taxon>Eukaryota</taxon>
        <taxon>Metazoa</taxon>
        <taxon>Spiralia</taxon>
        <taxon>Gnathifera</taxon>
        <taxon>Rotifera</taxon>
        <taxon>Eurotatoria</taxon>
        <taxon>Monogononta</taxon>
        <taxon>Pseudotrocha</taxon>
        <taxon>Ploima</taxon>
        <taxon>Brachionidae</taxon>
        <taxon>Brachionus</taxon>
    </lineage>
</organism>
<dbReference type="Gene3D" id="2.60.120.200">
    <property type="match status" value="26"/>
</dbReference>
<feature type="domain" description="MAM" evidence="9">
    <location>
        <begin position="572"/>
        <end position="733"/>
    </location>
</feature>
<feature type="domain" description="MAM" evidence="9">
    <location>
        <begin position="157"/>
        <end position="326"/>
    </location>
</feature>
<feature type="disulfide bond" evidence="4">
    <location>
        <begin position="4991"/>
        <end position="5000"/>
    </location>
</feature>
<feature type="transmembrane region" description="Helical" evidence="7">
    <location>
        <begin position="5015"/>
        <end position="5036"/>
    </location>
</feature>
<keyword evidence="3" id="KW-0325">Glycoprotein</keyword>
<evidence type="ECO:0000313" key="10">
    <source>
        <dbReference type="EMBL" id="CAF0808194.1"/>
    </source>
</evidence>
<dbReference type="InterPro" id="IPR036055">
    <property type="entry name" value="LDL_receptor-like_sf"/>
</dbReference>
<dbReference type="PROSITE" id="PS00022">
    <property type="entry name" value="EGF_1"/>
    <property type="match status" value="1"/>
</dbReference>
<feature type="disulfide bond" evidence="5">
    <location>
        <begin position="779"/>
        <end position="794"/>
    </location>
</feature>
<keyword evidence="7" id="KW-0472">Membrane</keyword>
<feature type="domain" description="MAM" evidence="9">
    <location>
        <begin position="3873"/>
        <end position="4040"/>
    </location>
</feature>
<evidence type="ECO:0000313" key="11">
    <source>
        <dbReference type="Proteomes" id="UP000663879"/>
    </source>
</evidence>
<dbReference type="PANTHER" id="PTHR23282:SF101">
    <property type="entry name" value="MAM DOMAIN-CONTAINING PROTEIN"/>
    <property type="match status" value="1"/>
</dbReference>
<proteinExistence type="predicted"/>
<dbReference type="CDD" id="cd00054">
    <property type="entry name" value="EGF_CA"/>
    <property type="match status" value="1"/>
</dbReference>
<dbReference type="SMART" id="SM00181">
    <property type="entry name" value="EGF"/>
    <property type="match status" value="1"/>
</dbReference>
<dbReference type="Pfam" id="PF00629">
    <property type="entry name" value="MAM"/>
    <property type="match status" value="26"/>
</dbReference>
<feature type="domain" description="MAM" evidence="9">
    <location>
        <begin position="2445"/>
        <end position="2604"/>
    </location>
</feature>
<feature type="disulfide bond" evidence="5">
    <location>
        <begin position="541"/>
        <end position="559"/>
    </location>
</feature>
<keyword evidence="4" id="KW-0245">EGF-like domain</keyword>
<dbReference type="FunFam" id="4.10.400.10:FF:000065">
    <property type="entry name" value="Transmembrane protease serine 7"/>
    <property type="match status" value="1"/>
</dbReference>
<feature type="domain" description="MAM" evidence="9">
    <location>
        <begin position="2773"/>
        <end position="2938"/>
    </location>
</feature>
<dbReference type="Gene3D" id="4.10.400.10">
    <property type="entry name" value="Low-density Lipoprotein Receptor"/>
    <property type="match status" value="12"/>
</dbReference>
<feature type="domain" description="MAM" evidence="9">
    <location>
        <begin position="3668"/>
        <end position="3825"/>
    </location>
</feature>
<feature type="region of interest" description="Disordered" evidence="6">
    <location>
        <begin position="4924"/>
        <end position="4955"/>
    </location>
</feature>
<feature type="disulfide bond" evidence="5">
    <location>
        <begin position="4280"/>
        <end position="4295"/>
    </location>
</feature>
<evidence type="ECO:0000259" key="8">
    <source>
        <dbReference type="PROSITE" id="PS50026"/>
    </source>
</evidence>
<feature type="domain" description="MAM" evidence="9">
    <location>
        <begin position="2940"/>
        <end position="3106"/>
    </location>
</feature>
<dbReference type="SMART" id="SM00137">
    <property type="entry name" value="MAM"/>
    <property type="match status" value="25"/>
</dbReference>
<feature type="domain" description="MAM" evidence="9">
    <location>
        <begin position="2022"/>
        <end position="2182"/>
    </location>
</feature>
<dbReference type="InterPro" id="IPR013320">
    <property type="entry name" value="ConA-like_dom_sf"/>
</dbReference>
<feature type="domain" description="MAM" evidence="9">
    <location>
        <begin position="1"/>
        <end position="155"/>
    </location>
</feature>
<feature type="disulfide bond" evidence="5">
    <location>
        <begin position="4063"/>
        <end position="4081"/>
    </location>
</feature>
<keyword evidence="11" id="KW-1185">Reference proteome</keyword>
<feature type="domain" description="MAM" evidence="9">
    <location>
        <begin position="2611"/>
        <end position="2771"/>
    </location>
</feature>
<feature type="domain" description="MAM" evidence="9">
    <location>
        <begin position="1813"/>
        <end position="1984"/>
    </location>
</feature>
<feature type="domain" description="MAM" evidence="9">
    <location>
        <begin position="1657"/>
        <end position="1811"/>
    </location>
</feature>
<dbReference type="PROSITE" id="PS50068">
    <property type="entry name" value="LDLRA_2"/>
    <property type="match status" value="12"/>
</dbReference>
<feature type="domain" description="MAM" evidence="9">
    <location>
        <begin position="3125"/>
        <end position="3287"/>
    </location>
</feature>
<feature type="domain" description="MAM" evidence="9">
    <location>
        <begin position="1490"/>
        <end position="1655"/>
    </location>
</feature>
<feature type="disulfide bond" evidence="5">
    <location>
        <begin position="534"/>
        <end position="546"/>
    </location>
</feature>
<feature type="disulfide bond" evidence="5">
    <location>
        <begin position="1994"/>
        <end position="2012"/>
    </location>
</feature>
<feature type="domain" description="MAM" evidence="9">
    <location>
        <begin position="3289"/>
        <end position="3460"/>
    </location>
</feature>
<evidence type="ECO:0000256" key="6">
    <source>
        <dbReference type="SAM" id="MobiDB-lite"/>
    </source>
</evidence>
<dbReference type="Proteomes" id="UP000663879">
    <property type="component" value="Unassembled WGS sequence"/>
</dbReference>
<feature type="domain" description="MAM" evidence="9">
    <location>
        <begin position="367"/>
        <end position="526"/>
    </location>
</feature>
<feature type="domain" description="MAM" evidence="9">
    <location>
        <begin position="4299"/>
        <end position="4465"/>
    </location>
</feature>
<feature type="disulfide bond" evidence="5">
    <location>
        <begin position="3839"/>
        <end position="3857"/>
    </location>
</feature>
<feature type="domain" description="MAM" evidence="9">
    <location>
        <begin position="3462"/>
        <end position="3628"/>
    </location>
</feature>
<evidence type="ECO:0000256" key="2">
    <source>
        <dbReference type="ARBA" id="ARBA00023157"/>
    </source>
</evidence>
<feature type="domain" description="MAM" evidence="9">
    <location>
        <begin position="4091"/>
        <end position="4259"/>
    </location>
</feature>
<name>A0A813T967_9BILA</name>
<reference evidence="10" key="1">
    <citation type="submission" date="2021-02" db="EMBL/GenBank/DDBJ databases">
        <authorList>
            <person name="Nowell W R."/>
        </authorList>
    </citation>
    <scope>NUCLEOTIDE SEQUENCE</scope>
    <source>
        <strain evidence="10">Ploen Becks lab</strain>
    </source>
</reference>
<dbReference type="PROSITE" id="PS50060">
    <property type="entry name" value="MAM_2"/>
    <property type="match status" value="26"/>
</dbReference>
<keyword evidence="2 4" id="KW-1015">Disulfide bond</keyword>
<dbReference type="FunFam" id="2.60.120.200:FF:000128">
    <property type="entry name" value="enteropeptidase isoform X2"/>
    <property type="match status" value="1"/>
</dbReference>
<dbReference type="PROSITE" id="PS50026">
    <property type="entry name" value="EGF_3"/>
    <property type="match status" value="1"/>
</dbReference>
<dbReference type="EMBL" id="CAJNOC010000834">
    <property type="protein sequence ID" value="CAF0808194.1"/>
    <property type="molecule type" value="Genomic_DNA"/>
</dbReference>
<feature type="non-terminal residue" evidence="10">
    <location>
        <position position="1"/>
    </location>
</feature>
<comment type="caution">
    <text evidence="4">Lacks conserved residue(s) required for the propagation of feature annotation.</text>
</comment>
<feature type="disulfide bond" evidence="5">
    <location>
        <begin position="3650"/>
        <end position="3665"/>
    </location>
</feature>
<feature type="domain" description="EGF-like" evidence="8">
    <location>
        <begin position="4965"/>
        <end position="5001"/>
    </location>
</feature>
<dbReference type="Pfam" id="PF00057">
    <property type="entry name" value="Ldl_recept_a"/>
    <property type="match status" value="7"/>
</dbReference>
<dbReference type="PRINTS" id="PR00261">
    <property type="entry name" value="LDLRECEPTOR"/>
</dbReference>
<feature type="domain" description="MAM" evidence="9">
    <location>
        <begin position="1310"/>
        <end position="1470"/>
    </location>
</feature>
<accession>A0A813T967</accession>
<feature type="domain" description="MAM" evidence="9">
    <location>
        <begin position="795"/>
        <end position="962"/>
    </location>
</feature>
<feature type="disulfide bond" evidence="5">
    <location>
        <begin position="3832"/>
        <end position="3844"/>
    </location>
</feature>
<evidence type="ECO:0000256" key="5">
    <source>
        <dbReference type="PROSITE-ProRule" id="PRU00124"/>
    </source>
</evidence>
<dbReference type="InterPro" id="IPR051560">
    <property type="entry name" value="MAM_domain-containing"/>
</dbReference>
<feature type="domain" description="MAM" evidence="9">
    <location>
        <begin position="2229"/>
        <end position="2388"/>
    </location>
</feature>
<dbReference type="PROSITE" id="PS01209">
    <property type="entry name" value="LDLRA_1"/>
    <property type="match status" value="6"/>
</dbReference>
<gene>
    <name evidence="10" type="ORF">OXX778_LOCUS6831</name>
</gene>
<dbReference type="PROSITE" id="PS00740">
    <property type="entry name" value="MAM_1"/>
    <property type="match status" value="2"/>
</dbReference>
<sequence length="5102" mass="576115">CNYQHDVTADFKWERNKGETTSLSTGPPFDHTYQTQFGHYMYIETSSPQKPGQKARLITEKITKTPNGVCLNFWYHAYGATVNTLNVFTRTRSILSSEPIWTMSKNQGNQWRTTSISIFEYEDYEIVFEGIVGSSFDGDIAIDDVFIDTKGACRPIASCTFEDSLCNWQQDPSNKFNLFRITSQQLEQIYPQANIQVDTTINNKYGHFLWMNPKYDIKAANKTSRIFSETIIAKNYLNGSCLTFNYILNGQNNSGSLKINRKMYTSSLLKTEYTLNPELNGKWRKALISFNETEVNYEIYIETVFSDQDLNIAIDDINFYNQICSELPVDPDPSAQFSCGDGTYISIDKICNFINDCPNGNDEKICGDCNFENSTCQYVDVSDGSILWNRTQARLSNNGPSIDNTLKNPYGYYMQIDVTDKDNVFYELASLRLKQKLQPCSSTCEIEFYFHMFGESDDLYFYILESSSYTLLQEYEGDYGDKWIYARIPIGRITNSFQFEIDGFRMYDDRDHDLAIDDIKLINCEFPAPRPNGCPANYFQCQRKSCVPLSQVCDLIDDCGDNSDEVNCTGYIQCDFENSLCDWKHDSDTDFKWILKKGATPTSQTGPKRDHTTGTTRGQYIYIETTGQQQGKRARLISSTFKPATLSNKCEIRIFYHMYGRTMGKLNVYLRVSIGDEKILFSKASEVGNYWERADIKISSTQAFQIVIEGIVGSDQYGDIGLDDISFTSGCQIDNTIVLPTTQSSQTTSTTSYPCGNPQQFFQCKSNNTIKCIPINKVCNFEYDCDDKSDETECGTCNFETSWCGWYDKSNDKIVWNRRQAPSTNTQGPQIDHTLSNSTQAKGSFLITEIDIDAGTFINRAILLGPRFEATSASCKVSLWIFMDNPDSRTTFYFTNVTNTYDYKFLGTVYGTGNKNWFKLNFDIGRYPANYQMEIISYPNYNNYLNYSDIAIDDVEFLDCSSSSVTIDKELECNFEQTFCNYANDFTNDLNWVRQSNQSSLYINTGPTGDHTTGLGYYALFKPTFSSIKGSSGRLISSIQTIRTNKTICLNFWYHMYGIEVNKLNVYLDKYSDISSDTYNRELIWTKYGSFARKWYQAQRTISSQTSWRIVFEGVSGDGNKGDIAIDDIFSFDGPCQVQKSCDFEIDFCEYQNNKLNDTSVDLVWLRGIPNDEIIDHTLLSNEGSFAYVNLRSNLRPNSKATLTSPKYETNDLDCVQFWYVLNNQGYPDVVTLNVYEYTAGNSNLKFSKLSKMNSTEWRFGQVQIDHTRITNFDYSIVFEAQLNSNTQLRDTLIAIDDINIQAGICDSSINCNFEEYSICAWSHSKEGDFDWLLNQGETDSWDTGPHVDVTLGTDEGVYLYLESSYPAKFNDRAILLSNFIDPVDQGCFGLWYFMHGEDVYKLNIYLEDEMGRKIMRNLTGEQGFAWQQMLLNITSQKEFRIIIEGIVGDGFNGDIAIDDINYSLNPCGTATSVSVSTRSTTVTYPPNPLDCNFDSNNTCYWIHDSTSDFKWELNKGRTQTLLTGPSYDHTTNSEFGYYAYIEATNAQVNSTARLQSPYLDVASNGGCFKFFYHMFGRDIYALNIYSQLTSDINYGKPIWQKLGNQGDQWLLGQVYLERESFLKRRFIIEGLTGKGPLGDIAIDDVSYNDGPCPLSNTCDFESIDLCGYKNDLNSGIKWNRVQGRNEDDVDHSYSSDFGHYMIAKSISPHFPNRLGRLLSPTYPSSTMCLSFWYKIQGNVQFNIRTYSFGSYSQKVSYSAKGDRGKDWLFGRATLSYSAPYQIVFEIVDDGLLDGEVWLDDISINFKQCQAVASCDFEDEGICGYTYVPKYDFNWVLLNGEFGLATTFWDIPTFDHTLGTAFGSFLYLDTNGKSQGLKAQIESEVIGENQGSQCLQFYLKTNSKNFATLNILSKNKGSNGQNLQLYNSSNEYNGDNWFLKEIQISNFNYAFSIIFEGITGANPNNVLGQMAIDDVKLYNGTCQGAQIPQGQFECGNNQFIDMNLVCDFKNDCPNGQDEKNCGSCDFEKDDLCNWLDKSEGSYKWIRARNLTTNSNIGPEIDHTLNNQLGYYMGVTINNGQVDKPASFYSPFLPFASSTCQIKFWFRMEGNSLGQLNVSLLLGSEKVVIYRREAYPPTLGWTQSLVDLGAVSSKFQIIFEGVKSQNSFGFVVIDDVLFENCALPYVNNTCTNEDFKCKRGNCIPKDRICDFVDDCGDYSDEILPTCSSYHRCTFDHSLCDWTIENANTLDWKRFKGPTSSATTGPKRDHTTGTLEGSYLYLEAKDNKLQSSKISSRLFSSNSGCKMLFYYHMFGSNMGSLNLYIKNYAEDGSQQKIWSNSGNQGDLWLRNMIDIQDGLPFQIIIEGVIGNGSDSDIALDDIAFTPACAPYNGQLPTSGLTQPPMTTSNPCGSDFKCETIPFYCIKPSQVCDFTLNCNDGSDEFNCGPCDFERDTCNWMDKSLGLYEWKRKKYNSAIDPPDLGKNKGSFMYIDYGVGNFLDQALLISPPLPEASLNCELNFNNFLDGNMTGSLSIFIDYANGSTSNTLWSKKTSINGTWTYLAVKLGNYTRGIGKGWKIVFAAYLNDSSKSSRIGLDDISFSNCNPNDYLAPLRCDFDLDFCGWTNDVANSKFNWTRNKGTTSSDQTGPSTDHTSGKGYYVYIETSLPQKKGDNAILSSPLLLPTPPYGNCLSFWYHQFGSDVGELNVWINSTTNNEVLWTRKGSQSNIWRRAQVTLKSQINFKISFEGIVGKGFSGDIALDDTLITHQGCKETNECDFEQDWCNFKNTTLPGYFNWSRGTNKTATPGTGPTADHTLGIIGGYFLYIDTTPPRVKGDKFLLESPVYTSEKDKCLKFWYHMYGDGIGSLNIYRKMNSSFLPENLWKKSGDQDNIWRLGRANLDATQNQDNFVIYFEGVKGSTERGDISLDDISILDESCGPTNFCDFEEDLCSWTNAQNGYDDDFDWLRNTGDTASYSTGPSVDATTGTDIGWYMYIETSYNSRGQKAWLVSEHYLSNDSPNGVYCVNFYYHMYGTGIGSLNVYTRIGTKTPTQRWRASGNKGNIWLTDSFSFTEQSEFVVIFEGVHGGSVSGDIAIDDIGILPGLCEKDLTTLNPGYLTQTYPPLPINCDFEKDFCSWKNDSNSDFTWLRSKGETLTSLTGPLADHTLQTLNGYYVYIETSYPRVQNQTARLVSLPVTVRSTGYCFKFWYHMYGSTINTLNIKLRNELTRNESIVWTKKLNQGNKWRYGQIFVKEPSNYIFVIEGITGNGQTGDIAIDDILANTGPCPTTKFCDFESDDLCGFTNYPLAKFEWTRHKGSTETSFTGPSYDHTTLTPNGYYMYIESSYPRVKNDNAVLMSPTYKLTTSGTRCIELWYHAYGTDVGALNIYKLEKSGLSGNTQLLYSTSNNQGNEWHILQTNVYALANREFNILIEGVIGSGVFTSNGDLAIDDYEFKDKECQPIGNCDFEEDTCAWKNIESGAEYEWLRHRGNTPSYNTGPSTDHTLGTEFGTYLYFETSYPVREKDKAILVSPVFSKNLSRCFEFYYHMYGAGNAILNLKQKGSSDSLNKSQIIWSDKNNYGDKWVYASVSLPANYTSSYTLLLEAISGSSSLADIAVDDLKLTNGLCLSIDSQCAYKCPTNDQCIPLPKVCNFVMDCPNGEDEKQCGYNNINFENDTGKWIQSDDGLFKWSRLNNGLLTGLGPSVDHTNQSSSGYFLYLESNRGATNNNAKFTSPILKDSFSFCTMTFWYQINGKDVGAIEVYANLGGQKSRLLRLSDETNNLWKLGNTYIGRYRSDFSIEIEGSRTFSVNGYLTIDDIEFKSCDIPKPKLNCTYGESKCDNSVCVSTSRLCDFTDDCGDLSDEKNSTCIVYTSRCNFENSFCDWVQGEANQYNWQRTSGYSTNSNFLPQRDHTTNTESGSYIYIETKNKTPNSKSTLIGPSFDYAKSISCRIRMFYYIYGKSVGRLAVYLRTAIGSGYREVWSKVGSFDESWQRADIYLGIYIANAKTIQVIIESTASNSTRDEGVISIDDISFTPDCFAPTEPLPIISTTTTPPPCGNGFRCSDGKCIDQNQICNFINDCRNGEDESNCGSCNFESDYCGWYDNSFGSHIWNRTTALNYNIPNDNTIKTNQGYLMSYETVQGAFSGITRLFSPKFGQTGMNCEFDFYYYKIDDSPKSVLFSLYLNDLETNSIQRLWKTDDNTSGWIRKRIGLHSRNPNFRLYFEATQLTDIGSSKPKLAIDDTIFINCQFTSNITCPVILNKNVFKCNNGACIPANLVCDYENDCGDSSDEINCSNYTRCDFEDNLNPLCDWNSDDDAELYWLRSKGLQFDGTSTNYPNYDHSTQLSNGSFYYNDYNGKLNRSARLSSPVFYPVQLSSNCSFRMWYFLSDYNGNIPALKIYKRTVLGGDLSLIWDKNSLDLNEWILADIKLESNVNFQIVVEGTNVLNAQFAIDDFSFTPSCLVNKLEQLPIYTFTTPGPSPQCSLPNQFKCKNSPECINMSDLCNFRYDCGDKSDEESCPWTCDFENNFCGWMNEIKGSNQQPKISWQIETGSTGMSTLTGPATDHTTDSENGKFMYLDPKNKNPGDLARLLSPIYFQAGQTCQFEFWYQIFGNRTGFINLYTRTGLTESLISTIGRTTDNFVPPTQWKYFNTSLPTCLTQFQLVIEGVRGGTIDNAIAIDDLKFVNCEYKKPQQDNLQQCTLTNNKFKCNSNHCIESSMICDLSNDCCDSSDESLTTCADFYRCNFESDLCAFKISNESDIFWKRVRANSFTQNNMNNPLLDHSMQTSQGHYLILQRPNIPNIGDKGLITITLKSSSAGCKLRIWSIISSEFTGSINFYTRSAIGSQWFYLISNNRTSSSWIRTDVDIPASNNPFELLVVGSIVFDRDGFIAIDDMSFLPGCKIDDTVIIPTVSTRITTSTSTKISSQNTGSDQSTTSYSTNSIQPGDSTSSQIPTGFSTSYSNNCPKDFCKNDGECLSINDKYVCKCKPGFTGNFCETTIKEPNKKSSSGGIIAGILVPILVILAISIGLLYRYKWDKIKGFFYSRQINESSENTEVQLGGINNPVFNSEDKIDEENDQEPISKSLEGAKTYSTVEMN</sequence>
<evidence type="ECO:0000256" key="7">
    <source>
        <dbReference type="SAM" id="Phobius"/>
    </source>
</evidence>
<comment type="caution">
    <text evidence="10">The sequence shown here is derived from an EMBL/GenBank/DDBJ whole genome shotgun (WGS) entry which is preliminary data.</text>
</comment>
<dbReference type="PROSITE" id="PS01186">
    <property type="entry name" value="EGF_2"/>
    <property type="match status" value="1"/>
</dbReference>
<dbReference type="GO" id="GO:0016020">
    <property type="term" value="C:membrane"/>
    <property type="evidence" value="ECO:0007669"/>
    <property type="project" value="InterPro"/>
</dbReference>
<keyword evidence="7" id="KW-0812">Transmembrane</keyword>
<feature type="disulfide bond" evidence="5">
    <location>
        <begin position="2196"/>
        <end position="2214"/>
    </location>
</feature>
<dbReference type="InterPro" id="IPR023415">
    <property type="entry name" value="LDLR_class-A_CS"/>
</dbReference>
<dbReference type="PANTHER" id="PTHR23282">
    <property type="entry name" value="APICAL ENDOSOMAL GLYCOPROTEIN PRECURSOR"/>
    <property type="match status" value="1"/>
</dbReference>
<dbReference type="InterPro" id="IPR002172">
    <property type="entry name" value="LDrepeatLR_classA_rpt"/>
</dbReference>
<feature type="domain" description="MAM" evidence="9">
    <location>
        <begin position="1140"/>
        <end position="1308"/>
    </location>
</feature>
<protein>
    <submittedName>
        <fullName evidence="10">Uncharacterized protein</fullName>
    </submittedName>
</protein>
<feature type="disulfide bond" evidence="5">
    <location>
        <begin position="2429"/>
        <end position="2444"/>
    </location>
</feature>
<feature type="disulfide bond" evidence="5">
    <location>
        <begin position="4712"/>
        <end position="4730"/>
    </location>
</feature>
<keyword evidence="1" id="KW-0677">Repeat</keyword>
<dbReference type="SUPFAM" id="SSF57196">
    <property type="entry name" value="EGF/Laminin"/>
    <property type="match status" value="1"/>
</dbReference>
<dbReference type="CDD" id="cd06263">
    <property type="entry name" value="MAM"/>
    <property type="match status" value="24"/>
</dbReference>
<dbReference type="InterPro" id="IPR000742">
    <property type="entry name" value="EGF"/>
</dbReference>
<dbReference type="SUPFAM" id="SSF49899">
    <property type="entry name" value="Concanavalin A-like lectins/glucanases"/>
    <property type="match status" value="26"/>
</dbReference>
<feature type="disulfide bond" evidence="5">
    <location>
        <begin position="339"/>
        <end position="357"/>
    </location>
</feature>
<evidence type="ECO:0000259" key="9">
    <source>
        <dbReference type="PROSITE" id="PS50060"/>
    </source>
</evidence>
<feature type="domain" description="MAM" evidence="9">
    <location>
        <begin position="4523"/>
        <end position="4692"/>
    </location>
</feature>
<dbReference type="SMART" id="SM00192">
    <property type="entry name" value="LDLa"/>
    <property type="match status" value="12"/>
</dbReference>
<feature type="disulfide bond" evidence="5">
    <location>
        <begin position="553"/>
        <end position="568"/>
    </location>
</feature>
<dbReference type="CDD" id="cd00112">
    <property type="entry name" value="LDLa"/>
    <property type="match status" value="12"/>
</dbReference>
<keyword evidence="7" id="KW-1133">Transmembrane helix</keyword>